<dbReference type="Pfam" id="PF08974">
    <property type="entry name" value="DUF1877"/>
    <property type="match status" value="1"/>
</dbReference>
<dbReference type="EMBL" id="CP159373">
    <property type="protein sequence ID" value="XCN71826.1"/>
    <property type="molecule type" value="Genomic_DNA"/>
</dbReference>
<sequence length="174" mass="20512">MCSCRGIYFSLDQADVQLLLDAPNDREVLRIIQEDIEARWDEENLLLLDKSWDAIHRCLTDGTLTCKQKNIKEKVIIGGRQLYKGSAYIISLKTSSEVQEIVESLQKINKQWFSEKFYGLRKKRSWFTWATCSDYEGPLDKNDFEASWEYFKELRCFFEKASQKKLSIIFLVDQ</sequence>
<reference evidence="1" key="2">
    <citation type="submission" date="2024-06" db="EMBL/GenBank/DDBJ databases">
        <authorList>
            <person name="Plum-Jensen L.E."/>
            <person name="Schramm A."/>
            <person name="Marshall I.P.G."/>
        </authorList>
    </citation>
    <scope>NUCLEOTIDE SEQUENCE</scope>
    <source>
        <strain evidence="1">Rat1</strain>
    </source>
</reference>
<reference evidence="1" key="1">
    <citation type="journal article" date="2024" name="Syst. Appl. Microbiol.">
        <title>First single-strain enrichments of Electrothrix cable bacteria, description of E. aestuarii sp. nov. and E. rattekaaiensis sp. nov., and proposal of a cable bacteria taxonomy following the rules of the SeqCode.</title>
        <authorList>
            <person name="Plum-Jensen L.E."/>
            <person name="Schramm A."/>
            <person name="Marshall I.P.G."/>
        </authorList>
    </citation>
    <scope>NUCLEOTIDE SEQUENCE</scope>
    <source>
        <strain evidence="1">Rat1</strain>
    </source>
</reference>
<dbReference type="SUPFAM" id="SSF111069">
    <property type="entry name" value="Hypothetical protein yfbM"/>
    <property type="match status" value="1"/>
</dbReference>
<dbReference type="InterPro" id="IPR015068">
    <property type="entry name" value="DUF1877"/>
</dbReference>
<organism evidence="1">
    <name type="scientific">Candidatus Electrothrix aestuarii</name>
    <dbReference type="NCBI Taxonomy" id="3062594"/>
    <lineage>
        <taxon>Bacteria</taxon>
        <taxon>Pseudomonadati</taxon>
        <taxon>Thermodesulfobacteriota</taxon>
        <taxon>Desulfobulbia</taxon>
        <taxon>Desulfobulbales</taxon>
        <taxon>Desulfobulbaceae</taxon>
        <taxon>Candidatus Electrothrix</taxon>
    </lineage>
</organism>
<evidence type="ECO:0000313" key="1">
    <source>
        <dbReference type="EMBL" id="XCN71826.1"/>
    </source>
</evidence>
<protein>
    <submittedName>
        <fullName evidence="1">DUF1877 family protein</fullName>
    </submittedName>
</protein>
<dbReference type="Gene3D" id="3.40.1760.10">
    <property type="entry name" value="YfbM-like super family"/>
    <property type="match status" value="1"/>
</dbReference>
<accession>A0AAU8LS01</accession>
<dbReference type="KEGG" id="eaj:Q3M24_16140"/>
<gene>
    <name evidence="1" type="ORF">Q3M24_16140</name>
</gene>
<dbReference type="InterPro" id="IPR035944">
    <property type="entry name" value="YfbM-like_sf"/>
</dbReference>
<proteinExistence type="predicted"/>
<name>A0AAU8LS01_9BACT</name>
<dbReference type="AlphaFoldDB" id="A0AAU8LS01"/>